<evidence type="ECO:0000313" key="2">
    <source>
        <dbReference type="EMBL" id="KAJ5199537.1"/>
    </source>
</evidence>
<name>A0A9W9MFW4_9EURO</name>
<keyword evidence="1" id="KW-0812">Transmembrane</keyword>
<dbReference type="Proteomes" id="UP001150879">
    <property type="component" value="Unassembled WGS sequence"/>
</dbReference>
<keyword evidence="1" id="KW-1133">Transmembrane helix</keyword>
<protein>
    <submittedName>
        <fullName evidence="2">Uncharacterized protein</fullName>
    </submittedName>
</protein>
<reference evidence="2" key="2">
    <citation type="journal article" date="2023" name="IMA Fungus">
        <title>Comparative genomic study of the Penicillium genus elucidates a diverse pangenome and 15 lateral gene transfer events.</title>
        <authorList>
            <person name="Petersen C."/>
            <person name="Sorensen T."/>
            <person name="Nielsen M.R."/>
            <person name="Sondergaard T.E."/>
            <person name="Sorensen J.L."/>
            <person name="Fitzpatrick D.A."/>
            <person name="Frisvad J.C."/>
            <person name="Nielsen K.L."/>
        </authorList>
    </citation>
    <scope>NUCLEOTIDE SEQUENCE</scope>
    <source>
        <strain evidence="2">IBT 16849</strain>
    </source>
</reference>
<dbReference type="AlphaFoldDB" id="A0A9W9MFW4"/>
<feature type="transmembrane region" description="Helical" evidence="1">
    <location>
        <begin position="91"/>
        <end position="111"/>
    </location>
</feature>
<gene>
    <name evidence="2" type="ORF">N7472_004741</name>
</gene>
<dbReference type="EMBL" id="JAPQKP010000003">
    <property type="protein sequence ID" value="KAJ5199537.1"/>
    <property type="molecule type" value="Genomic_DNA"/>
</dbReference>
<keyword evidence="3" id="KW-1185">Reference proteome</keyword>
<organism evidence="2 3">
    <name type="scientific">Penicillium cf. griseofulvum</name>
    <dbReference type="NCBI Taxonomy" id="2972120"/>
    <lineage>
        <taxon>Eukaryota</taxon>
        <taxon>Fungi</taxon>
        <taxon>Dikarya</taxon>
        <taxon>Ascomycota</taxon>
        <taxon>Pezizomycotina</taxon>
        <taxon>Eurotiomycetes</taxon>
        <taxon>Eurotiomycetidae</taxon>
        <taxon>Eurotiales</taxon>
        <taxon>Aspergillaceae</taxon>
        <taxon>Penicillium</taxon>
    </lineage>
</organism>
<accession>A0A9W9MFW4</accession>
<evidence type="ECO:0000313" key="3">
    <source>
        <dbReference type="Proteomes" id="UP001150879"/>
    </source>
</evidence>
<comment type="caution">
    <text evidence="2">The sequence shown here is derived from an EMBL/GenBank/DDBJ whole genome shotgun (WGS) entry which is preliminary data.</text>
</comment>
<reference evidence="2" key="1">
    <citation type="submission" date="2022-11" db="EMBL/GenBank/DDBJ databases">
        <authorList>
            <person name="Petersen C."/>
        </authorList>
    </citation>
    <scope>NUCLEOTIDE SEQUENCE</scope>
    <source>
        <strain evidence="2">IBT 16849</strain>
    </source>
</reference>
<evidence type="ECO:0000256" key="1">
    <source>
        <dbReference type="SAM" id="Phobius"/>
    </source>
</evidence>
<sequence>MSQHSLEYFWRTYKASLNHCLGYFLDGDRGEQVRVSNAADSVGELVRTHGADGPFMLDGRVGLRRTVQVNLIPMVYNCLRVSKGAWVQIPLLSYLFVFLLLGTIPFIILLIEVEGLWLYFSWFTLI</sequence>
<proteinExistence type="predicted"/>
<keyword evidence="1" id="KW-0472">Membrane</keyword>